<keyword evidence="5 7" id="KW-0472">Membrane</keyword>
<comment type="caution">
    <text evidence="9">The sequence shown here is derived from an EMBL/GenBank/DDBJ whole genome shotgun (WGS) entry which is preliminary data.</text>
</comment>
<evidence type="ECO:0000256" key="5">
    <source>
        <dbReference type="ARBA" id="ARBA00023136"/>
    </source>
</evidence>
<evidence type="ECO:0000256" key="3">
    <source>
        <dbReference type="ARBA" id="ARBA00022692"/>
    </source>
</evidence>
<gene>
    <name evidence="9" type="ORF">LCGC14_1972670</name>
</gene>
<reference evidence="9" key="1">
    <citation type="journal article" date="2015" name="Nature">
        <title>Complex archaea that bridge the gap between prokaryotes and eukaryotes.</title>
        <authorList>
            <person name="Spang A."/>
            <person name="Saw J.H."/>
            <person name="Jorgensen S.L."/>
            <person name="Zaremba-Niedzwiedzka K."/>
            <person name="Martijn J."/>
            <person name="Lind A.E."/>
            <person name="van Eijk R."/>
            <person name="Schleper C."/>
            <person name="Guy L."/>
            <person name="Ettema T.J."/>
        </authorList>
    </citation>
    <scope>NUCLEOTIDE SEQUENCE</scope>
</reference>
<keyword evidence="4 7" id="KW-1133">Transmembrane helix</keyword>
<evidence type="ECO:0000256" key="6">
    <source>
        <dbReference type="SAM" id="MobiDB-lite"/>
    </source>
</evidence>
<dbReference type="PANTHER" id="PTHR35007">
    <property type="entry name" value="INTEGRAL MEMBRANE PROTEIN-RELATED"/>
    <property type="match status" value="1"/>
</dbReference>
<dbReference type="GO" id="GO:0005886">
    <property type="term" value="C:plasma membrane"/>
    <property type="evidence" value="ECO:0007669"/>
    <property type="project" value="UniProtKB-SubCell"/>
</dbReference>
<feature type="region of interest" description="Disordered" evidence="6">
    <location>
        <begin position="1"/>
        <end position="26"/>
    </location>
</feature>
<proteinExistence type="predicted"/>
<evidence type="ECO:0000259" key="8">
    <source>
        <dbReference type="Pfam" id="PF00482"/>
    </source>
</evidence>
<dbReference type="Gene3D" id="1.20.81.30">
    <property type="entry name" value="Type II secretion system (T2SS), domain F"/>
    <property type="match status" value="1"/>
</dbReference>
<sequence>VVRAMRRSKRAKGLEHRLGLSDSPDGQTRELRLWQEGQEATTTVPVTRLKASLTRRVDQLRRDAGWEAPVPTLLLGLAGTIGLAVATVLFMSKSMLLAGVAAGLVITVTYLYTMFRIGRRLSVFERQLVDALGLAARSLRAGHPLLGAFQLIADDLDDPIKTIFVEICQQQEMGVGLDVALKKASDDLHSPDMKLFATSVGIQLRSGGNLADMMDRVSLVIRERIRLSRRVRVLTAQTQFSKWVLLGLPFVLFLLLSIIRPTYIETLYVTQNGRYLLAAAGLGLLMGAWVMNRMAKITW</sequence>
<protein>
    <recommendedName>
        <fullName evidence="8">Type II secretion system protein GspF domain-containing protein</fullName>
    </recommendedName>
</protein>
<dbReference type="PANTHER" id="PTHR35007:SF1">
    <property type="entry name" value="PILUS ASSEMBLY PROTEIN"/>
    <property type="match status" value="1"/>
</dbReference>
<organism evidence="9">
    <name type="scientific">marine sediment metagenome</name>
    <dbReference type="NCBI Taxonomy" id="412755"/>
    <lineage>
        <taxon>unclassified sequences</taxon>
        <taxon>metagenomes</taxon>
        <taxon>ecological metagenomes</taxon>
    </lineage>
</organism>
<evidence type="ECO:0000256" key="4">
    <source>
        <dbReference type="ARBA" id="ARBA00022989"/>
    </source>
</evidence>
<feature type="transmembrane region" description="Helical" evidence="7">
    <location>
        <begin position="275"/>
        <end position="292"/>
    </location>
</feature>
<keyword evidence="3 7" id="KW-0812">Transmembrane</keyword>
<dbReference type="InterPro" id="IPR042094">
    <property type="entry name" value="T2SS_GspF_sf"/>
</dbReference>
<evidence type="ECO:0000256" key="2">
    <source>
        <dbReference type="ARBA" id="ARBA00022475"/>
    </source>
</evidence>
<feature type="transmembrane region" description="Helical" evidence="7">
    <location>
        <begin position="243"/>
        <end position="263"/>
    </location>
</feature>
<dbReference type="Pfam" id="PF00482">
    <property type="entry name" value="T2SSF"/>
    <property type="match status" value="1"/>
</dbReference>
<accession>A0A0F9I8D4</accession>
<name>A0A0F9I8D4_9ZZZZ</name>
<evidence type="ECO:0000313" key="9">
    <source>
        <dbReference type="EMBL" id="KKL83642.1"/>
    </source>
</evidence>
<evidence type="ECO:0000256" key="1">
    <source>
        <dbReference type="ARBA" id="ARBA00004651"/>
    </source>
</evidence>
<comment type="subcellular location">
    <subcellularLocation>
        <location evidence="1">Cell membrane</location>
        <topology evidence="1">Multi-pass membrane protein</topology>
    </subcellularLocation>
</comment>
<evidence type="ECO:0000256" key="7">
    <source>
        <dbReference type="SAM" id="Phobius"/>
    </source>
</evidence>
<feature type="transmembrane region" description="Helical" evidence="7">
    <location>
        <begin position="70"/>
        <end position="90"/>
    </location>
</feature>
<feature type="domain" description="Type II secretion system protein GspF" evidence="8">
    <location>
        <begin position="135"/>
        <end position="256"/>
    </location>
</feature>
<keyword evidence="2" id="KW-1003">Cell membrane</keyword>
<feature type="compositionally biased region" description="Basic residues" evidence="6">
    <location>
        <begin position="1"/>
        <end position="11"/>
    </location>
</feature>
<dbReference type="AlphaFoldDB" id="A0A0F9I8D4"/>
<feature type="transmembrane region" description="Helical" evidence="7">
    <location>
        <begin position="96"/>
        <end position="115"/>
    </location>
</feature>
<feature type="non-terminal residue" evidence="9">
    <location>
        <position position="1"/>
    </location>
</feature>
<dbReference type="EMBL" id="LAZR01021925">
    <property type="protein sequence ID" value="KKL83642.1"/>
    <property type="molecule type" value="Genomic_DNA"/>
</dbReference>
<dbReference type="InterPro" id="IPR018076">
    <property type="entry name" value="T2SS_GspF_dom"/>
</dbReference>